<dbReference type="EMBL" id="BPLR01016872">
    <property type="protein sequence ID" value="GIY87017.1"/>
    <property type="molecule type" value="Genomic_DNA"/>
</dbReference>
<dbReference type="Proteomes" id="UP001054945">
    <property type="component" value="Unassembled WGS sequence"/>
</dbReference>
<dbReference type="AlphaFoldDB" id="A0AAV4WX11"/>
<organism evidence="1 2">
    <name type="scientific">Caerostris extrusa</name>
    <name type="common">Bark spider</name>
    <name type="synonym">Caerostris bankana</name>
    <dbReference type="NCBI Taxonomy" id="172846"/>
    <lineage>
        <taxon>Eukaryota</taxon>
        <taxon>Metazoa</taxon>
        <taxon>Ecdysozoa</taxon>
        <taxon>Arthropoda</taxon>
        <taxon>Chelicerata</taxon>
        <taxon>Arachnida</taxon>
        <taxon>Araneae</taxon>
        <taxon>Araneomorphae</taxon>
        <taxon>Entelegynae</taxon>
        <taxon>Araneoidea</taxon>
        <taxon>Araneidae</taxon>
        <taxon>Caerostris</taxon>
    </lineage>
</organism>
<reference evidence="1 2" key="1">
    <citation type="submission" date="2021-06" db="EMBL/GenBank/DDBJ databases">
        <title>Caerostris extrusa draft genome.</title>
        <authorList>
            <person name="Kono N."/>
            <person name="Arakawa K."/>
        </authorList>
    </citation>
    <scope>NUCLEOTIDE SEQUENCE [LARGE SCALE GENOMIC DNA]</scope>
</reference>
<keyword evidence="2" id="KW-1185">Reference proteome</keyword>
<name>A0AAV4WX11_CAEEX</name>
<evidence type="ECO:0000313" key="1">
    <source>
        <dbReference type="EMBL" id="GIY87017.1"/>
    </source>
</evidence>
<gene>
    <name evidence="1" type="ORF">CEXT_256851</name>
</gene>
<protein>
    <submittedName>
        <fullName evidence="1">Uncharacterized protein</fullName>
    </submittedName>
</protein>
<proteinExistence type="predicted"/>
<evidence type="ECO:0000313" key="2">
    <source>
        <dbReference type="Proteomes" id="UP001054945"/>
    </source>
</evidence>
<comment type="caution">
    <text evidence="1">The sequence shown here is derived from an EMBL/GenBank/DDBJ whole genome shotgun (WGS) entry which is preliminary data.</text>
</comment>
<sequence>MFSFLQPQNIEERLSAEMDTSFSVDSDEATQALTLGTTSYGSTTHTSTCIDTTKAIKDIQYFFLLMYIFRRPTLSCDDDGGAKRANLFCLLF</sequence>
<accession>A0AAV4WX11</accession>